<protein>
    <submittedName>
        <fullName evidence="1">Uncharacterized protein</fullName>
    </submittedName>
</protein>
<evidence type="ECO:0000313" key="2">
    <source>
        <dbReference type="Proteomes" id="UP000836387"/>
    </source>
</evidence>
<reference evidence="1" key="1">
    <citation type="submission" date="2020-04" db="EMBL/GenBank/DDBJ databases">
        <authorList>
            <person name="Broberg M."/>
        </authorList>
    </citation>
    <scope>NUCLEOTIDE SEQUENCE</scope>
</reference>
<organism evidence="1 2">
    <name type="scientific">Clonostachys rosea f. rosea IK726</name>
    <dbReference type="NCBI Taxonomy" id="1349383"/>
    <lineage>
        <taxon>Eukaryota</taxon>
        <taxon>Fungi</taxon>
        <taxon>Dikarya</taxon>
        <taxon>Ascomycota</taxon>
        <taxon>Pezizomycotina</taxon>
        <taxon>Sordariomycetes</taxon>
        <taxon>Hypocreomycetidae</taxon>
        <taxon>Hypocreales</taxon>
        <taxon>Bionectriaceae</taxon>
        <taxon>Clonostachys</taxon>
    </lineage>
</organism>
<dbReference type="EMBL" id="CADEHS020000579">
    <property type="protein sequence ID" value="CAG9955365.1"/>
    <property type="molecule type" value="Genomic_DNA"/>
</dbReference>
<name>A0ACA9UQL9_BIOOC</name>
<comment type="caution">
    <text evidence="1">The sequence shown here is derived from an EMBL/GenBank/DDBJ whole genome shotgun (WGS) entry which is preliminary data.</text>
</comment>
<proteinExistence type="predicted"/>
<dbReference type="Proteomes" id="UP000836387">
    <property type="component" value="Unassembled WGS sequence"/>
</dbReference>
<keyword evidence="2" id="KW-1185">Reference proteome</keyword>
<accession>A0ACA9UQL9</accession>
<gene>
    <name evidence="1" type="ORF">CRV2_00019433</name>
</gene>
<evidence type="ECO:0000313" key="1">
    <source>
        <dbReference type="EMBL" id="CAG9955365.1"/>
    </source>
</evidence>
<sequence length="125" mass="13912">MDDLESSAVIDVLKELQTVPSNRAYNVFRRLKASEQSPEELSAIWQDMMSSNPNRHDEDSRTISQAPLEEELRDTSPTVFPFMELIPSHTLRQSSLLGPIRNAPPPPLPKSEAGQVLRGSKAATD</sequence>
<reference evidence="1" key="2">
    <citation type="submission" date="2021-10" db="EMBL/GenBank/DDBJ databases">
        <authorList>
            <person name="Piombo E."/>
        </authorList>
    </citation>
    <scope>NUCLEOTIDE SEQUENCE</scope>
</reference>